<dbReference type="SUPFAM" id="SSF51182">
    <property type="entry name" value="RmlC-like cupins"/>
    <property type="match status" value="1"/>
</dbReference>
<evidence type="ECO:0000256" key="1">
    <source>
        <dbReference type="ARBA" id="ARBA00022723"/>
    </source>
</evidence>
<feature type="domain" description="Phosphomannose isomerase type I catalytic" evidence="5">
    <location>
        <begin position="4"/>
        <end position="110"/>
    </location>
</feature>
<dbReference type="Gene3D" id="2.60.120.10">
    <property type="entry name" value="Jelly Rolls"/>
    <property type="match status" value="1"/>
</dbReference>
<accession>A0A4Q1C477</accession>
<dbReference type="EMBL" id="SDHX01000002">
    <property type="protein sequence ID" value="RXK53182.1"/>
    <property type="molecule type" value="Genomic_DNA"/>
</dbReference>
<dbReference type="GO" id="GO:0005975">
    <property type="term" value="P:carbohydrate metabolic process"/>
    <property type="evidence" value="ECO:0007669"/>
    <property type="project" value="InterPro"/>
</dbReference>
<dbReference type="PIRSF" id="PIRSF036894">
    <property type="entry name" value="PMI_Firm_short"/>
    <property type="match status" value="1"/>
</dbReference>
<dbReference type="InterPro" id="IPR014628">
    <property type="entry name" value="Man6P_isomerase_Firm_short"/>
</dbReference>
<keyword evidence="6" id="KW-0413">Isomerase</keyword>
<comment type="caution">
    <text evidence="6">The sequence shown here is derived from an EMBL/GenBank/DDBJ whole genome shotgun (WGS) entry which is preliminary data.</text>
</comment>
<feature type="binding site" evidence="3">
    <location>
        <position position="117"/>
    </location>
    <ligand>
        <name>Zn(2+)</name>
        <dbReference type="ChEBI" id="CHEBI:29105"/>
    </ligand>
</feature>
<protein>
    <submittedName>
        <fullName evidence="6">Mannose-6-phosphate isomerase</fullName>
    </submittedName>
</protein>
<evidence type="ECO:0000256" key="2">
    <source>
        <dbReference type="ARBA" id="ARBA00022833"/>
    </source>
</evidence>
<feature type="binding site" evidence="3">
    <location>
        <position position="175"/>
    </location>
    <ligand>
        <name>Zn(2+)</name>
        <dbReference type="ChEBI" id="CHEBI:29105"/>
    </ligand>
</feature>
<feature type="active site" evidence="4">
    <location>
        <position position="195"/>
    </location>
</feature>
<dbReference type="GO" id="GO:0008270">
    <property type="term" value="F:zinc ion binding"/>
    <property type="evidence" value="ECO:0007669"/>
    <property type="project" value="InterPro"/>
</dbReference>
<proteinExistence type="predicted"/>
<reference evidence="6 7" key="1">
    <citation type="submission" date="2019-01" db="EMBL/GenBank/DDBJ databases">
        <title>Lacunisphaera sp. strain TWA-58.</title>
        <authorList>
            <person name="Chen W.-M."/>
        </authorList>
    </citation>
    <scope>NUCLEOTIDE SEQUENCE [LARGE SCALE GENOMIC DNA]</scope>
    <source>
        <strain evidence="6 7">TWA-58</strain>
    </source>
</reference>
<dbReference type="InterPro" id="IPR046457">
    <property type="entry name" value="PMI_typeI_cat"/>
</dbReference>
<dbReference type="AlphaFoldDB" id="A0A4Q1C477"/>
<comment type="cofactor">
    <cofactor evidence="3">
        <name>Zn(2+)</name>
        <dbReference type="ChEBI" id="CHEBI:29105"/>
    </cofactor>
    <text evidence="3">Binds 1 zinc ion per subunit.</text>
</comment>
<name>A0A4Q1C477_9BACT</name>
<evidence type="ECO:0000313" key="7">
    <source>
        <dbReference type="Proteomes" id="UP000290218"/>
    </source>
</evidence>
<dbReference type="InterPro" id="IPR014710">
    <property type="entry name" value="RmlC-like_jellyroll"/>
</dbReference>
<evidence type="ECO:0000313" key="6">
    <source>
        <dbReference type="EMBL" id="RXK53182.1"/>
    </source>
</evidence>
<dbReference type="PANTHER" id="PTHR42742">
    <property type="entry name" value="TRANSCRIPTIONAL REPRESSOR MPRA"/>
    <property type="match status" value="1"/>
</dbReference>
<evidence type="ECO:0000256" key="4">
    <source>
        <dbReference type="PIRSR" id="PIRSR036894-2"/>
    </source>
</evidence>
<dbReference type="GO" id="GO:0004476">
    <property type="term" value="F:mannose-6-phosphate isomerase activity"/>
    <property type="evidence" value="ECO:0007669"/>
    <property type="project" value="InterPro"/>
</dbReference>
<keyword evidence="1 3" id="KW-0479">Metal-binding</keyword>
<feature type="binding site" evidence="3">
    <location>
        <position position="101"/>
    </location>
    <ligand>
        <name>Zn(2+)</name>
        <dbReference type="ChEBI" id="CHEBI:29105"/>
    </ligand>
</feature>
<organism evidence="6 7">
    <name type="scientific">Oleiharenicola lentus</name>
    <dbReference type="NCBI Taxonomy" id="2508720"/>
    <lineage>
        <taxon>Bacteria</taxon>
        <taxon>Pseudomonadati</taxon>
        <taxon>Verrucomicrobiota</taxon>
        <taxon>Opitutia</taxon>
        <taxon>Opitutales</taxon>
        <taxon>Opitutaceae</taxon>
        <taxon>Oleiharenicola</taxon>
    </lineage>
</organism>
<dbReference type="InterPro" id="IPR051804">
    <property type="entry name" value="Carb_Metab_Reg_Kinase/Isom"/>
</dbReference>
<evidence type="ECO:0000259" key="5">
    <source>
        <dbReference type="Pfam" id="PF20511"/>
    </source>
</evidence>
<dbReference type="Proteomes" id="UP000290218">
    <property type="component" value="Unassembled WGS sequence"/>
</dbReference>
<keyword evidence="7" id="KW-1185">Reference proteome</keyword>
<dbReference type="InterPro" id="IPR011051">
    <property type="entry name" value="RmlC_Cupin_sf"/>
</dbReference>
<dbReference type="OrthoDB" id="9808275at2"/>
<keyword evidence="2 3" id="KW-0862">Zinc</keyword>
<dbReference type="RefSeq" id="WP_129048771.1">
    <property type="nucleotide sequence ID" value="NZ_SDHX01000002.1"/>
</dbReference>
<dbReference type="Pfam" id="PF20511">
    <property type="entry name" value="PMI_typeI_cat"/>
    <property type="match status" value="1"/>
</dbReference>
<dbReference type="CDD" id="cd07010">
    <property type="entry name" value="cupin_PMI_type_I_N_bac"/>
    <property type="match status" value="1"/>
</dbReference>
<sequence>MTPLLKFKPVYQERVWGGRGLESFLGRKLPGSTPIGESWELVDRVEAQSLVEGGPWAGRSLRELMATHGAELMGPHWPKERPFPILVKWLDCRERLSLQVHPPASIAAKLGGEPKTENWYVARAEPGAAVLAGLKPGVDAAAFREALKDNSAESLVHRLPTQGGDSLLIHSGVMHAIDGGNMILEIQQNSDTTYRVYDWGRVGLDGKPRAMHVEQSMASLEANTAAAPSLVRNGEKTAVLAQCREFRITRHRLARGEGLTFNACEQARILSVVGGRLAAGETTLTLGDNALLPFGGKFGFIAVEDAQVLVTDGFSSLEKAKA</sequence>
<evidence type="ECO:0000256" key="3">
    <source>
        <dbReference type="PIRSR" id="PIRSR036894-1"/>
    </source>
</evidence>
<dbReference type="PANTHER" id="PTHR42742:SF3">
    <property type="entry name" value="FRUCTOKINASE"/>
    <property type="match status" value="1"/>
</dbReference>
<gene>
    <name evidence="6" type="ORF">ESB00_15900</name>
</gene>